<evidence type="ECO:0000313" key="3">
    <source>
        <dbReference type="Proteomes" id="UP000075809"/>
    </source>
</evidence>
<feature type="region of interest" description="Disordered" evidence="1">
    <location>
        <begin position="168"/>
        <end position="187"/>
    </location>
</feature>
<protein>
    <submittedName>
        <fullName evidence="2">Uncharacterized protein</fullName>
    </submittedName>
</protein>
<accession>A0A151XJ75</accession>
<organism evidence="2 3">
    <name type="scientific">Mycetomoellerius zeteki</name>
    <dbReference type="NCBI Taxonomy" id="64791"/>
    <lineage>
        <taxon>Eukaryota</taxon>
        <taxon>Metazoa</taxon>
        <taxon>Ecdysozoa</taxon>
        <taxon>Arthropoda</taxon>
        <taxon>Hexapoda</taxon>
        <taxon>Insecta</taxon>
        <taxon>Pterygota</taxon>
        <taxon>Neoptera</taxon>
        <taxon>Endopterygota</taxon>
        <taxon>Hymenoptera</taxon>
        <taxon>Apocrita</taxon>
        <taxon>Aculeata</taxon>
        <taxon>Formicoidea</taxon>
        <taxon>Formicidae</taxon>
        <taxon>Myrmicinae</taxon>
        <taxon>Mycetomoellerius</taxon>
    </lineage>
</organism>
<sequence length="217" mass="24324">MAITPGSARDNDPRYTSKRRVASIRGGFVFRKTLSFVLPMPMLINYSLTNAAPPRDYRGRFKGLRAIQTRSTLHPQTASPSTESCLSSQSYRGMGDERVLPETQKRDSSSTARRSRSRNVITGALNLFEVHCEIRRDAAEVLMATQDPIHLHREACLASTLSAKLEESKEEEKAMEEVQNEVDEDPPHIASKSLASELISLVLEHVDVDVTTNERER</sequence>
<reference evidence="2 3" key="1">
    <citation type="submission" date="2015-09" db="EMBL/GenBank/DDBJ databases">
        <title>Trachymyrmex zeteki WGS genome.</title>
        <authorList>
            <person name="Nygaard S."/>
            <person name="Hu H."/>
            <person name="Boomsma J."/>
            <person name="Zhang G."/>
        </authorList>
    </citation>
    <scope>NUCLEOTIDE SEQUENCE [LARGE SCALE GENOMIC DNA]</scope>
    <source>
        <strain evidence="2">Tzet28-1</strain>
        <tissue evidence="2">Whole body</tissue>
    </source>
</reference>
<proteinExistence type="predicted"/>
<name>A0A151XJ75_9HYME</name>
<evidence type="ECO:0000256" key="1">
    <source>
        <dbReference type="SAM" id="MobiDB-lite"/>
    </source>
</evidence>
<dbReference type="EMBL" id="KQ982080">
    <property type="protein sequence ID" value="KYQ60270.1"/>
    <property type="molecule type" value="Genomic_DNA"/>
</dbReference>
<dbReference type="AlphaFoldDB" id="A0A151XJ75"/>
<gene>
    <name evidence="2" type="ORF">ALC60_00678</name>
</gene>
<feature type="compositionally biased region" description="Polar residues" evidence="1">
    <location>
        <begin position="70"/>
        <end position="91"/>
    </location>
</feature>
<feature type="compositionally biased region" description="Basic and acidic residues" evidence="1">
    <location>
        <begin position="94"/>
        <end position="108"/>
    </location>
</feature>
<keyword evidence="3" id="KW-1185">Reference proteome</keyword>
<feature type="region of interest" description="Disordered" evidence="1">
    <location>
        <begin position="70"/>
        <end position="116"/>
    </location>
</feature>
<evidence type="ECO:0000313" key="2">
    <source>
        <dbReference type="EMBL" id="KYQ60270.1"/>
    </source>
</evidence>
<dbReference type="Proteomes" id="UP000075809">
    <property type="component" value="Unassembled WGS sequence"/>
</dbReference>